<evidence type="ECO:0000313" key="3">
    <source>
        <dbReference type="Proteomes" id="UP000554235"/>
    </source>
</evidence>
<dbReference type="Pfam" id="PF18566">
    <property type="entry name" value="Ldi"/>
    <property type="match status" value="1"/>
</dbReference>
<evidence type="ECO:0000259" key="1">
    <source>
        <dbReference type="Pfam" id="PF18566"/>
    </source>
</evidence>
<dbReference type="OrthoDB" id="9979195at2759"/>
<dbReference type="InterPro" id="IPR041411">
    <property type="entry name" value="Ldi"/>
</dbReference>
<keyword evidence="3" id="KW-1185">Reference proteome</keyword>
<dbReference type="GO" id="GO:0016853">
    <property type="term" value="F:isomerase activity"/>
    <property type="evidence" value="ECO:0007669"/>
    <property type="project" value="UniProtKB-KW"/>
</dbReference>
<name>A0A8H4P8H4_9HYPO</name>
<keyword evidence="2" id="KW-0413">Isomerase</keyword>
<organism evidence="2 3">
    <name type="scientific">Fusarium albosuccineum</name>
    <dbReference type="NCBI Taxonomy" id="1237068"/>
    <lineage>
        <taxon>Eukaryota</taxon>
        <taxon>Fungi</taxon>
        <taxon>Dikarya</taxon>
        <taxon>Ascomycota</taxon>
        <taxon>Pezizomycotina</taxon>
        <taxon>Sordariomycetes</taxon>
        <taxon>Hypocreomycetidae</taxon>
        <taxon>Hypocreales</taxon>
        <taxon>Nectriaceae</taxon>
        <taxon>Fusarium</taxon>
        <taxon>Fusarium decemcellulare species complex</taxon>
    </lineage>
</organism>
<comment type="caution">
    <text evidence="2">The sequence shown here is derived from an EMBL/GenBank/DDBJ whole genome shotgun (WGS) entry which is preliminary data.</text>
</comment>
<gene>
    <name evidence="2" type="ORF">FALBO_11913</name>
</gene>
<reference evidence="2 3" key="1">
    <citation type="submission" date="2020-01" db="EMBL/GenBank/DDBJ databases">
        <title>Identification and distribution of gene clusters putatively required for synthesis of sphingolipid metabolism inhibitors in phylogenetically diverse species of the filamentous fungus Fusarium.</title>
        <authorList>
            <person name="Kim H.-S."/>
            <person name="Busman M."/>
            <person name="Brown D.W."/>
            <person name="Divon H."/>
            <person name="Uhlig S."/>
            <person name="Proctor R.H."/>
        </authorList>
    </citation>
    <scope>NUCLEOTIDE SEQUENCE [LARGE SCALE GENOMIC DNA]</scope>
    <source>
        <strain evidence="2 3">NRRL 20459</strain>
    </source>
</reference>
<dbReference type="AlphaFoldDB" id="A0A8H4P8H4"/>
<proteinExistence type="predicted"/>
<accession>A0A8H4P8H4</accession>
<evidence type="ECO:0000313" key="2">
    <source>
        <dbReference type="EMBL" id="KAF4461298.1"/>
    </source>
</evidence>
<protein>
    <submittedName>
        <fullName evidence="2">Linalool dehydratase isomerase</fullName>
    </submittedName>
</protein>
<sequence>MEASILPTETVQVPPDGSISLKGSTLRRTLPSDFLESFEKMSLAQAGHLRHFHNLATQLDGQWQHMGAQDPGQEWLDSYRYQLAMMAYAAGLAHYHRLPTLRSVFKPLLEQLTHKMLRREVWTSQSGKFVDPDIVELRKPWAAPVKRENIMYSGHLLLMVALHAMLFNDDKYDDPKALTFDWNPMLWGLGPERFAYSRTTLLQAILEEMERGKWLGACCEPNNIFVVCNQFPIIAMRFIDVRNGTTVADEALEKYRAAWRSRNGFNQEGELLVSWYMVKQDSMVTHGAIGSTACASAFMNAWNSDYVYSKFPSQSLGFLSKLPDGRVNLNTPAAAHSIRSLVKKEGMDQNGPETLRLARRMVAEGDKTGPWASMPPQPDFGYVAQWLSEVVDESILEGLLRHADQFLNPTWERGGLFYPRRDEEQNDEGDWTAVDPYTGNAAIGYLRLNVRNGLKKMWDSPWSEDHFLEYPFVEGVDLSLNVDFLRGCWNDAVGAMVITCRTWDGTKKRINFTVRNLPSGVYGIYKDGRLAEVSYVENRDSVISLTLEVGPEELDVVNRLANSSCVRKHQLRRRDQERLAGAGLTCLTIKWALDRSEARDNRIVRPVYE</sequence>
<dbReference type="Proteomes" id="UP000554235">
    <property type="component" value="Unassembled WGS sequence"/>
</dbReference>
<dbReference type="EMBL" id="JAADYS010001748">
    <property type="protein sequence ID" value="KAF4461298.1"/>
    <property type="molecule type" value="Genomic_DNA"/>
</dbReference>
<feature type="domain" description="Linalool dehydratase/isomerase" evidence="1">
    <location>
        <begin position="80"/>
        <end position="423"/>
    </location>
</feature>